<protein>
    <recommendedName>
        <fullName evidence="9">Chaperone protein DnaJ</fullName>
    </recommendedName>
</protein>
<feature type="zinc finger region" description="CR-type" evidence="10">
    <location>
        <begin position="129"/>
        <end position="211"/>
    </location>
</feature>
<dbReference type="RefSeq" id="WP_344879241.1">
    <property type="nucleotide sequence ID" value="NZ_BAABCJ010000001.1"/>
</dbReference>
<keyword evidence="1 9" id="KW-0963">Cytoplasm</keyword>
<evidence type="ECO:0000256" key="10">
    <source>
        <dbReference type="PROSITE-ProRule" id="PRU00546"/>
    </source>
</evidence>
<feature type="binding site" evidence="9">
    <location>
        <position position="185"/>
    </location>
    <ligand>
        <name>Zn(2+)</name>
        <dbReference type="ChEBI" id="CHEBI:29105"/>
        <label>2</label>
    </ligand>
</feature>
<dbReference type="PANTHER" id="PTHR43096">
    <property type="entry name" value="DNAJ HOMOLOG 1, MITOCHONDRIAL-RELATED"/>
    <property type="match status" value="1"/>
</dbReference>
<dbReference type="InterPro" id="IPR036410">
    <property type="entry name" value="HSP_DnaJ_Cys-rich_dom_sf"/>
</dbReference>
<organism evidence="14 15">
    <name type="scientific">Zhihengliuella alba</name>
    <dbReference type="NCBI Taxonomy" id="547018"/>
    <lineage>
        <taxon>Bacteria</taxon>
        <taxon>Bacillati</taxon>
        <taxon>Actinomycetota</taxon>
        <taxon>Actinomycetes</taxon>
        <taxon>Micrococcales</taxon>
        <taxon>Micrococcaceae</taxon>
        <taxon>Zhihengliuella</taxon>
    </lineage>
</organism>
<feature type="binding site" evidence="9">
    <location>
        <position position="145"/>
    </location>
    <ligand>
        <name>Zn(2+)</name>
        <dbReference type="ChEBI" id="CHEBI:29105"/>
        <label>1</label>
    </ligand>
</feature>
<keyword evidence="8 9" id="KW-0143">Chaperone</keyword>
<feature type="binding site" evidence="9">
    <location>
        <position position="142"/>
    </location>
    <ligand>
        <name>Zn(2+)</name>
        <dbReference type="ChEBI" id="CHEBI:29105"/>
        <label>1</label>
    </ligand>
</feature>
<dbReference type="SUPFAM" id="SSF46565">
    <property type="entry name" value="Chaperone J-domain"/>
    <property type="match status" value="1"/>
</dbReference>
<comment type="caution">
    <text evidence="9">Lacks conserved residue(s) required for the propagation of feature annotation.</text>
</comment>
<keyword evidence="15" id="KW-1185">Reference proteome</keyword>
<dbReference type="InterPro" id="IPR018253">
    <property type="entry name" value="DnaJ_domain_CS"/>
</dbReference>
<dbReference type="PROSITE" id="PS51188">
    <property type="entry name" value="ZF_CR"/>
    <property type="match status" value="1"/>
</dbReference>
<evidence type="ECO:0000256" key="7">
    <source>
        <dbReference type="ARBA" id="ARBA00023016"/>
    </source>
</evidence>
<evidence type="ECO:0000256" key="11">
    <source>
        <dbReference type="SAM" id="MobiDB-lite"/>
    </source>
</evidence>
<dbReference type="InterPro" id="IPR012724">
    <property type="entry name" value="DnaJ"/>
</dbReference>
<dbReference type="InterPro" id="IPR001623">
    <property type="entry name" value="DnaJ_domain"/>
</dbReference>
<dbReference type="Pfam" id="PF01556">
    <property type="entry name" value="DnaJ_C"/>
    <property type="match status" value="1"/>
</dbReference>
<comment type="subunit">
    <text evidence="9">Homodimer.</text>
</comment>
<feature type="binding site" evidence="9">
    <location>
        <position position="199"/>
    </location>
    <ligand>
        <name>Zn(2+)</name>
        <dbReference type="ChEBI" id="CHEBI:29105"/>
        <label>1</label>
    </ligand>
</feature>
<feature type="region of interest" description="Disordered" evidence="11">
    <location>
        <begin position="55"/>
        <end position="78"/>
    </location>
</feature>
<comment type="domain">
    <text evidence="9">The J domain is necessary and sufficient to stimulate DnaK ATPase activity. Zinc center 1 plays an important role in the autonomous, DnaK-independent chaperone activity of DnaJ. Zinc center 2 is essential for interaction with DnaK and for DnaJ activity.</text>
</comment>
<evidence type="ECO:0000256" key="2">
    <source>
        <dbReference type="ARBA" id="ARBA00022705"/>
    </source>
</evidence>
<gene>
    <name evidence="9 14" type="primary">dnaJ</name>
    <name evidence="14" type="ORF">GCM10022377_04150</name>
</gene>
<evidence type="ECO:0000259" key="12">
    <source>
        <dbReference type="PROSITE" id="PS50076"/>
    </source>
</evidence>
<keyword evidence="5 9" id="KW-0863">Zinc-finger</keyword>
<evidence type="ECO:0000256" key="6">
    <source>
        <dbReference type="ARBA" id="ARBA00022833"/>
    </source>
</evidence>
<dbReference type="CDD" id="cd10747">
    <property type="entry name" value="DnaJ_C"/>
    <property type="match status" value="1"/>
</dbReference>
<dbReference type="PROSITE" id="PS50076">
    <property type="entry name" value="DNAJ_2"/>
    <property type="match status" value="1"/>
</dbReference>
<feature type="domain" description="J" evidence="12">
    <location>
        <begin position="3"/>
        <end position="67"/>
    </location>
</feature>
<dbReference type="Pfam" id="PF00684">
    <property type="entry name" value="DnaJ_CXXCXGXG"/>
    <property type="match status" value="1"/>
</dbReference>
<name>A0ABP7CQS3_9MICC</name>
<dbReference type="CDD" id="cd06257">
    <property type="entry name" value="DnaJ"/>
    <property type="match status" value="1"/>
</dbReference>
<dbReference type="NCBIfam" id="TIGR02349">
    <property type="entry name" value="DnaJ_bact"/>
    <property type="match status" value="1"/>
</dbReference>
<reference evidence="15" key="1">
    <citation type="journal article" date="2019" name="Int. J. Syst. Evol. Microbiol.">
        <title>The Global Catalogue of Microorganisms (GCM) 10K type strain sequencing project: providing services to taxonomists for standard genome sequencing and annotation.</title>
        <authorList>
            <consortium name="The Broad Institute Genomics Platform"/>
            <consortium name="The Broad Institute Genome Sequencing Center for Infectious Disease"/>
            <person name="Wu L."/>
            <person name="Ma J."/>
        </authorList>
    </citation>
    <scope>NUCLEOTIDE SEQUENCE [LARGE SCALE GENOMIC DNA]</scope>
    <source>
        <strain evidence="15">JCM 16961</strain>
    </source>
</reference>
<keyword evidence="6 9" id="KW-0862">Zinc</keyword>
<proteinExistence type="inferred from homology"/>
<evidence type="ECO:0000259" key="13">
    <source>
        <dbReference type="PROSITE" id="PS51188"/>
    </source>
</evidence>
<dbReference type="HAMAP" id="MF_01152">
    <property type="entry name" value="DnaJ"/>
    <property type="match status" value="1"/>
</dbReference>
<evidence type="ECO:0000256" key="5">
    <source>
        <dbReference type="ARBA" id="ARBA00022771"/>
    </source>
</evidence>
<evidence type="ECO:0000313" key="14">
    <source>
        <dbReference type="EMBL" id="GAA3694654.1"/>
    </source>
</evidence>
<dbReference type="Gene3D" id="1.10.287.110">
    <property type="entry name" value="DnaJ domain"/>
    <property type="match status" value="1"/>
</dbReference>
<evidence type="ECO:0000256" key="1">
    <source>
        <dbReference type="ARBA" id="ARBA00022490"/>
    </source>
</evidence>
<comment type="subcellular location">
    <subcellularLocation>
        <location evidence="9">Cytoplasm</location>
    </subcellularLocation>
</comment>
<dbReference type="SMART" id="SM00271">
    <property type="entry name" value="DnaJ"/>
    <property type="match status" value="1"/>
</dbReference>
<evidence type="ECO:0000256" key="8">
    <source>
        <dbReference type="ARBA" id="ARBA00023186"/>
    </source>
</evidence>
<keyword evidence="2 9" id="KW-0235">DNA replication</keyword>
<dbReference type="InterPro" id="IPR001305">
    <property type="entry name" value="HSP_DnaJ_Cys-rich_dom"/>
</dbReference>
<evidence type="ECO:0000256" key="9">
    <source>
        <dbReference type="HAMAP-Rule" id="MF_01152"/>
    </source>
</evidence>
<feature type="binding site" evidence="9">
    <location>
        <position position="159"/>
    </location>
    <ligand>
        <name>Zn(2+)</name>
        <dbReference type="ChEBI" id="CHEBI:29105"/>
        <label>2</label>
    </ligand>
</feature>
<feature type="compositionally biased region" description="Polar residues" evidence="11">
    <location>
        <begin position="63"/>
        <end position="73"/>
    </location>
</feature>
<evidence type="ECO:0000313" key="15">
    <source>
        <dbReference type="Proteomes" id="UP001501536"/>
    </source>
</evidence>
<feature type="domain" description="CR-type" evidence="13">
    <location>
        <begin position="129"/>
        <end position="211"/>
    </location>
</feature>
<feature type="binding site" evidence="9">
    <location>
        <position position="202"/>
    </location>
    <ligand>
        <name>Zn(2+)</name>
        <dbReference type="ChEBI" id="CHEBI:29105"/>
        <label>1</label>
    </ligand>
</feature>
<dbReference type="PANTHER" id="PTHR43096:SF48">
    <property type="entry name" value="CHAPERONE PROTEIN DNAJ"/>
    <property type="match status" value="1"/>
</dbReference>
<dbReference type="NCBIfam" id="NF008035">
    <property type="entry name" value="PRK10767.1"/>
    <property type="match status" value="1"/>
</dbReference>
<keyword evidence="7 9" id="KW-0346">Stress response</keyword>
<feature type="binding site" evidence="9">
    <location>
        <position position="188"/>
    </location>
    <ligand>
        <name>Zn(2+)</name>
        <dbReference type="ChEBI" id="CHEBI:29105"/>
        <label>2</label>
    </ligand>
</feature>
<dbReference type="EMBL" id="BAABCJ010000001">
    <property type="protein sequence ID" value="GAA3694654.1"/>
    <property type="molecule type" value="Genomic_DNA"/>
</dbReference>
<dbReference type="Proteomes" id="UP001501536">
    <property type="component" value="Unassembled WGS sequence"/>
</dbReference>
<evidence type="ECO:0000256" key="4">
    <source>
        <dbReference type="ARBA" id="ARBA00022737"/>
    </source>
</evidence>
<dbReference type="SUPFAM" id="SSF57938">
    <property type="entry name" value="DnaJ/Hsp40 cysteine-rich domain"/>
    <property type="match status" value="1"/>
</dbReference>
<dbReference type="InterPro" id="IPR002939">
    <property type="entry name" value="DnaJ_C"/>
</dbReference>
<dbReference type="PROSITE" id="PS00636">
    <property type="entry name" value="DNAJ_1"/>
    <property type="match status" value="1"/>
</dbReference>
<comment type="caution">
    <text evidence="14">The sequence shown here is derived from an EMBL/GenBank/DDBJ whole genome shotgun (WGS) entry which is preliminary data.</text>
</comment>
<dbReference type="SUPFAM" id="SSF49493">
    <property type="entry name" value="HSP40/DnaJ peptide-binding domain"/>
    <property type="match status" value="2"/>
</dbReference>
<dbReference type="PRINTS" id="PR00625">
    <property type="entry name" value="JDOMAIN"/>
</dbReference>
<evidence type="ECO:0000256" key="3">
    <source>
        <dbReference type="ARBA" id="ARBA00022723"/>
    </source>
</evidence>
<dbReference type="InterPro" id="IPR008971">
    <property type="entry name" value="HSP40/DnaJ_pept-bd"/>
</dbReference>
<comment type="function">
    <text evidence="9">Participates actively in the response to hyperosmotic and heat shock by preventing the aggregation of stress-denatured proteins and by disaggregating proteins, also in an autonomous, DnaK-independent fashion. Unfolded proteins bind initially to DnaJ; upon interaction with the DnaJ-bound protein, DnaK hydrolyzes its bound ATP, resulting in the formation of a stable complex. GrpE releases ADP from DnaK; ATP binding to DnaK triggers the release of the substrate protein, thus completing the reaction cycle. Several rounds of ATP-dependent interactions between DnaJ, DnaK and GrpE are required for fully efficient folding. Also involved, together with DnaK and GrpE, in the DNA replication of plasmids through activation of initiation proteins.</text>
</comment>
<dbReference type="Pfam" id="PF00226">
    <property type="entry name" value="DnaJ"/>
    <property type="match status" value="1"/>
</dbReference>
<keyword evidence="3 9" id="KW-0479">Metal-binding</keyword>
<dbReference type="InterPro" id="IPR036869">
    <property type="entry name" value="J_dom_sf"/>
</dbReference>
<comment type="cofactor">
    <cofactor evidence="9">
        <name>Zn(2+)</name>
        <dbReference type="ChEBI" id="CHEBI:29105"/>
    </cofactor>
    <text evidence="9">Binds 2 Zn(2+) ions per monomer.</text>
</comment>
<dbReference type="CDD" id="cd10719">
    <property type="entry name" value="DnaJ_zf"/>
    <property type="match status" value="1"/>
</dbReference>
<feature type="binding site" evidence="9">
    <location>
        <position position="162"/>
    </location>
    <ligand>
        <name>Zn(2+)</name>
        <dbReference type="ChEBI" id="CHEBI:29105"/>
        <label>2</label>
    </ligand>
</feature>
<accession>A0ABP7CQS3</accession>
<keyword evidence="4 9" id="KW-0677">Repeat</keyword>
<sequence length="377" mass="40430">MSDYYEVLGVSRDASAEEIKKAYRKLARKLHPDVNPGADASDQFKQVTRAYEVLSDPQKRQNYDTTGDENGNPQGFGGGGFGGAGFGGFGDIFEQFFGGGGQAGPVSRTQRGRDALITASISLKDAVQGVVYPLEMETAVTCGTCQGSCCRPGTSPKTCPNCQGRGQVQRPVRSVLGQMMTLETCHICRGHGDVIEDPCNECNGQGRVREHVSKQLKVPAGVASGTRIHLAGQGEAGPGGGPAGDLYVEIDVRRHAVFERDGNDLHAVMNIPMTAAILGADMKLDTFDGEQDITVDPGTQSGQTIRLRELGVPRLRGTGRGDLIVTLQVETPTKLSDEQRELIEKLAELRGEVVAEGRLAERGGMFSRLFEKLGHRN</sequence>
<comment type="similarity">
    <text evidence="9">Belongs to the DnaJ family.</text>
</comment>
<dbReference type="Gene3D" id="2.10.230.10">
    <property type="entry name" value="Heat shock protein DnaJ, cysteine-rich domain"/>
    <property type="match status" value="1"/>
</dbReference>
<dbReference type="Gene3D" id="2.60.260.20">
    <property type="entry name" value="Urease metallochaperone UreE, N-terminal domain"/>
    <property type="match status" value="2"/>
</dbReference>